<feature type="transmembrane region" description="Helical" evidence="6">
    <location>
        <begin position="279"/>
        <end position="301"/>
    </location>
</feature>
<feature type="transmembrane region" description="Helical" evidence="6">
    <location>
        <begin position="63"/>
        <end position="86"/>
    </location>
</feature>
<reference evidence="7 8" key="1">
    <citation type="submission" date="2016-06" db="EMBL/GenBank/DDBJ databases">
        <title>Complete genome sequence of a saline-alkali tolerant type strain Dietzia timorensis ID05-A0528T.</title>
        <authorList>
            <person name="Wu X."/>
        </authorList>
    </citation>
    <scope>NUCLEOTIDE SEQUENCE [LARGE SCALE GENOMIC DNA]</scope>
    <source>
        <strain evidence="7 8">ID05-A0528</strain>
    </source>
</reference>
<dbReference type="RefSeq" id="WP_067475311.1">
    <property type="nucleotide sequence ID" value="NZ_CP015961.1"/>
</dbReference>
<evidence type="ECO:0000256" key="2">
    <source>
        <dbReference type="ARBA" id="ARBA00022475"/>
    </source>
</evidence>
<feature type="transmembrane region" description="Helical" evidence="6">
    <location>
        <begin position="245"/>
        <end position="267"/>
    </location>
</feature>
<name>A0A173LHB6_9ACTN</name>
<accession>A0A173LHB6</accession>
<keyword evidence="8" id="KW-1185">Reference proteome</keyword>
<dbReference type="Proteomes" id="UP000186104">
    <property type="component" value="Chromosome"/>
</dbReference>
<evidence type="ECO:0000256" key="5">
    <source>
        <dbReference type="ARBA" id="ARBA00023136"/>
    </source>
</evidence>
<dbReference type="GO" id="GO:0005886">
    <property type="term" value="C:plasma membrane"/>
    <property type="evidence" value="ECO:0007669"/>
    <property type="project" value="UniProtKB-SubCell"/>
</dbReference>
<keyword evidence="3 6" id="KW-0812">Transmembrane</keyword>
<evidence type="ECO:0000256" key="3">
    <source>
        <dbReference type="ARBA" id="ARBA00022692"/>
    </source>
</evidence>
<proteinExistence type="predicted"/>
<organism evidence="7 8">
    <name type="scientific">Dietzia timorensis</name>
    <dbReference type="NCBI Taxonomy" id="499555"/>
    <lineage>
        <taxon>Bacteria</taxon>
        <taxon>Bacillati</taxon>
        <taxon>Actinomycetota</taxon>
        <taxon>Actinomycetes</taxon>
        <taxon>Mycobacteriales</taxon>
        <taxon>Dietziaceae</taxon>
        <taxon>Dietzia</taxon>
    </lineage>
</organism>
<evidence type="ECO:0000256" key="4">
    <source>
        <dbReference type="ARBA" id="ARBA00022989"/>
    </source>
</evidence>
<gene>
    <name evidence="7" type="ORF">BJL86_0173</name>
</gene>
<evidence type="ECO:0000256" key="1">
    <source>
        <dbReference type="ARBA" id="ARBA00004651"/>
    </source>
</evidence>
<dbReference type="EMBL" id="CP015961">
    <property type="protein sequence ID" value="ANI90984.1"/>
    <property type="molecule type" value="Genomic_DNA"/>
</dbReference>
<feature type="transmembrane region" description="Helical" evidence="6">
    <location>
        <begin position="168"/>
        <end position="193"/>
    </location>
</feature>
<dbReference type="InterPro" id="IPR017039">
    <property type="entry name" value="Virul_fac_BrkB"/>
</dbReference>
<feature type="transmembrane region" description="Helical" evidence="6">
    <location>
        <begin position="123"/>
        <end position="147"/>
    </location>
</feature>
<protein>
    <submittedName>
        <fullName evidence="7">Putative ribonuclease-like protein YfkH</fullName>
    </submittedName>
</protein>
<dbReference type="AlphaFoldDB" id="A0A173LHB6"/>
<keyword evidence="2" id="KW-1003">Cell membrane</keyword>
<feature type="transmembrane region" description="Helical" evidence="6">
    <location>
        <begin position="213"/>
        <end position="233"/>
    </location>
</feature>
<evidence type="ECO:0000256" key="6">
    <source>
        <dbReference type="SAM" id="Phobius"/>
    </source>
</evidence>
<evidence type="ECO:0000313" key="7">
    <source>
        <dbReference type="EMBL" id="ANI90984.1"/>
    </source>
</evidence>
<keyword evidence="4 6" id="KW-1133">Transmembrane helix</keyword>
<dbReference type="NCBIfam" id="TIGR00765">
    <property type="entry name" value="yihY_not_rbn"/>
    <property type="match status" value="1"/>
</dbReference>
<keyword evidence="5 6" id="KW-0472">Membrane</keyword>
<evidence type="ECO:0000313" key="8">
    <source>
        <dbReference type="Proteomes" id="UP000186104"/>
    </source>
</evidence>
<comment type="subcellular location">
    <subcellularLocation>
        <location evidence="1">Cell membrane</location>
        <topology evidence="1">Multi-pass membrane protein</topology>
    </subcellularLocation>
</comment>
<dbReference type="KEGG" id="dtm:BJL86_0173"/>
<dbReference type="Pfam" id="PF03631">
    <property type="entry name" value="Virul_fac_BrkB"/>
    <property type="match status" value="1"/>
</dbReference>
<dbReference type="OrthoDB" id="9781030at2"/>
<sequence length="361" mass="39765">MNNSEAPFEDETLSRPSIEYLKETLPKRKRVSKELRRRGTLMAYKRALAKFGSDGCTDFAAALTYYAVLAMFPALIALVSLLGVFGQGQETIDTIMSMMEESVPEETMAFIEEPIAQLVNTPAAGLALIIGLAGSLWSASGYVGAFSRVLNQIYQVREGRPVWKLRPILFAITALMLVLVAAAALMLALSGGVAETIFDQIGLGEEALTVWNWIKYPALLVIFVFVLAILYQLTPNVQRAKFQILSLGGITALVVLGVAIMGFGFYLSNFGNYNQTYGSLAGIIMFLLMLWIANLALLFGAELDSEISRSRQLLAGIEAEDNIQLPLSDESGVIKLHEKESKMVREAAELRRDVWQEQARH</sequence>
<dbReference type="PANTHER" id="PTHR30213:SF0">
    <property type="entry name" value="UPF0761 MEMBRANE PROTEIN YIHY"/>
    <property type="match status" value="1"/>
</dbReference>
<dbReference type="STRING" id="499555.BJL86_0173"/>
<dbReference type="PANTHER" id="PTHR30213">
    <property type="entry name" value="INNER MEMBRANE PROTEIN YHJD"/>
    <property type="match status" value="1"/>
</dbReference>